<dbReference type="Proteomes" id="UP000322997">
    <property type="component" value="Unassembled WGS sequence"/>
</dbReference>
<comment type="caution">
    <text evidence="2">The sequence shown here is derived from an EMBL/GenBank/DDBJ whole genome shotgun (WGS) entry which is preliminary data.</text>
</comment>
<proteinExistence type="predicted"/>
<gene>
    <name evidence="2" type="ORF">FZC83_21340</name>
</gene>
<dbReference type="EMBL" id="VTEQ01000010">
    <property type="protein sequence ID" value="TYS48222.1"/>
    <property type="molecule type" value="Genomic_DNA"/>
</dbReference>
<evidence type="ECO:0000256" key="1">
    <source>
        <dbReference type="SAM" id="SignalP"/>
    </source>
</evidence>
<protein>
    <submittedName>
        <fullName evidence="2">Uncharacterized protein</fullName>
    </submittedName>
</protein>
<dbReference type="RefSeq" id="WP_148986116.1">
    <property type="nucleotide sequence ID" value="NZ_JBNILK010000012.1"/>
</dbReference>
<name>A0A5D4RFK6_9BACI</name>
<accession>A0A5D4RFK6</accession>
<reference evidence="2 3" key="1">
    <citation type="submission" date="2019-08" db="EMBL/GenBank/DDBJ databases">
        <title>Bacillus genomes from the desert of Cuatro Cienegas, Coahuila.</title>
        <authorList>
            <person name="Olmedo-Alvarez G."/>
        </authorList>
    </citation>
    <scope>NUCLEOTIDE SEQUENCE [LARGE SCALE GENOMIC DNA]</scope>
    <source>
        <strain evidence="2 3">CH108_3D</strain>
    </source>
</reference>
<evidence type="ECO:0000313" key="3">
    <source>
        <dbReference type="Proteomes" id="UP000322997"/>
    </source>
</evidence>
<dbReference type="AlphaFoldDB" id="A0A5D4RFK6"/>
<feature type="signal peptide" evidence="1">
    <location>
        <begin position="1"/>
        <end position="19"/>
    </location>
</feature>
<evidence type="ECO:0000313" key="2">
    <source>
        <dbReference type="EMBL" id="TYS48222.1"/>
    </source>
</evidence>
<organism evidence="2 3">
    <name type="scientific">Rossellomorea marisflavi</name>
    <dbReference type="NCBI Taxonomy" id="189381"/>
    <lineage>
        <taxon>Bacteria</taxon>
        <taxon>Bacillati</taxon>
        <taxon>Bacillota</taxon>
        <taxon>Bacilli</taxon>
        <taxon>Bacillales</taxon>
        <taxon>Bacillaceae</taxon>
        <taxon>Rossellomorea</taxon>
    </lineage>
</organism>
<keyword evidence="1" id="KW-0732">Signal</keyword>
<feature type="chain" id="PRO_5039611194" evidence="1">
    <location>
        <begin position="20"/>
        <end position="136"/>
    </location>
</feature>
<sequence>MLKKSLLVTIMVLASFSYFQPKAGAYYECSSTYGCVDVYLKYNEAQWKSSKSIYLNKGQSFKYEFETEKRSVFHVSFGVYRSSDSKQVGPTLYAVGGGGNDYGYGTAPSSAYYYLLVGCKGGHDKRCEGGGDITKY</sequence>